<evidence type="ECO:0000256" key="4">
    <source>
        <dbReference type="ARBA" id="ARBA00022741"/>
    </source>
</evidence>
<dbReference type="InterPro" id="IPR017441">
    <property type="entry name" value="Protein_kinase_ATP_BS"/>
</dbReference>
<feature type="non-terminal residue" evidence="11">
    <location>
        <position position="100"/>
    </location>
</feature>
<dbReference type="PANTHER" id="PTHR24346">
    <property type="entry name" value="MAP/MICROTUBULE AFFINITY-REGULATING KINASE"/>
    <property type="match status" value="1"/>
</dbReference>
<reference evidence="11 12" key="1">
    <citation type="journal article" date="2018" name="Gigascience">
        <title>Genomes of trombidid mites reveal novel predicted allergens and laterally-transferred genes associated with secondary metabolism.</title>
        <authorList>
            <person name="Dong X."/>
            <person name="Chaisiri K."/>
            <person name="Xia D."/>
            <person name="Armstrong S.D."/>
            <person name="Fang Y."/>
            <person name="Donnelly M.J."/>
            <person name="Kadowaki T."/>
            <person name="McGarry J.W."/>
            <person name="Darby A.C."/>
            <person name="Makepeace B.L."/>
        </authorList>
    </citation>
    <scope>NUCLEOTIDE SEQUENCE [LARGE SCALE GENOMIC DNA]</scope>
    <source>
        <strain evidence="11">UoL-UT</strain>
    </source>
</reference>
<dbReference type="GO" id="GO:0004674">
    <property type="term" value="F:protein serine/threonine kinase activity"/>
    <property type="evidence" value="ECO:0007669"/>
    <property type="project" value="UniProtKB-KW"/>
</dbReference>
<evidence type="ECO:0000259" key="10">
    <source>
        <dbReference type="PROSITE" id="PS50011"/>
    </source>
</evidence>
<dbReference type="PROSITE" id="PS50011">
    <property type="entry name" value="PROTEIN_KINASE_DOM"/>
    <property type="match status" value="1"/>
</dbReference>
<dbReference type="PROSITE" id="PS00107">
    <property type="entry name" value="PROTEIN_KINASE_ATP"/>
    <property type="match status" value="1"/>
</dbReference>
<dbReference type="EC" id="2.7.11.1" evidence="1"/>
<proteinExistence type="predicted"/>
<dbReference type="InterPro" id="IPR000719">
    <property type="entry name" value="Prot_kinase_dom"/>
</dbReference>
<sequence>MCAFSECRESRVASQGPGSRCEPGFLDQYEVLRALGHGEFGQVHLARHRLTGAEVAVKVLQKGKQNLQILSEVEVMMALEHPNVVQLFQVVESYRNVYIV</sequence>
<gene>
    <name evidence="11" type="ORF">B4U80_05419</name>
</gene>
<accession>A0A443QB11</accession>
<keyword evidence="6 9" id="KW-0067">ATP-binding</keyword>
<keyword evidence="12" id="KW-1185">Reference proteome</keyword>
<evidence type="ECO:0000256" key="5">
    <source>
        <dbReference type="ARBA" id="ARBA00022777"/>
    </source>
</evidence>
<keyword evidence="3" id="KW-0808">Transferase</keyword>
<dbReference type="FunFam" id="3.30.200.20:FF:000003">
    <property type="entry name" value="Non-specific serine/threonine protein kinase"/>
    <property type="match status" value="1"/>
</dbReference>
<dbReference type="OrthoDB" id="6488637at2759"/>
<name>A0A443QB11_9ACAR</name>
<comment type="catalytic activity">
    <reaction evidence="8">
        <text>L-seryl-[protein] + ATP = O-phospho-L-seryl-[protein] + ADP + H(+)</text>
        <dbReference type="Rhea" id="RHEA:17989"/>
        <dbReference type="Rhea" id="RHEA-COMP:9863"/>
        <dbReference type="Rhea" id="RHEA-COMP:11604"/>
        <dbReference type="ChEBI" id="CHEBI:15378"/>
        <dbReference type="ChEBI" id="CHEBI:29999"/>
        <dbReference type="ChEBI" id="CHEBI:30616"/>
        <dbReference type="ChEBI" id="CHEBI:83421"/>
        <dbReference type="ChEBI" id="CHEBI:456216"/>
        <dbReference type="EC" id="2.7.11.1"/>
    </reaction>
</comment>
<keyword evidence="2" id="KW-0723">Serine/threonine-protein kinase</keyword>
<dbReference type="GO" id="GO:0005737">
    <property type="term" value="C:cytoplasm"/>
    <property type="evidence" value="ECO:0007669"/>
    <property type="project" value="TreeGrafter"/>
</dbReference>
<evidence type="ECO:0000256" key="3">
    <source>
        <dbReference type="ARBA" id="ARBA00022679"/>
    </source>
</evidence>
<dbReference type="Pfam" id="PF00069">
    <property type="entry name" value="Pkinase"/>
    <property type="match status" value="1"/>
</dbReference>
<organism evidence="11 12">
    <name type="scientific">Leptotrombidium deliense</name>
    <dbReference type="NCBI Taxonomy" id="299467"/>
    <lineage>
        <taxon>Eukaryota</taxon>
        <taxon>Metazoa</taxon>
        <taxon>Ecdysozoa</taxon>
        <taxon>Arthropoda</taxon>
        <taxon>Chelicerata</taxon>
        <taxon>Arachnida</taxon>
        <taxon>Acari</taxon>
        <taxon>Acariformes</taxon>
        <taxon>Trombidiformes</taxon>
        <taxon>Prostigmata</taxon>
        <taxon>Anystina</taxon>
        <taxon>Parasitengona</taxon>
        <taxon>Trombiculoidea</taxon>
        <taxon>Trombiculidae</taxon>
        <taxon>Leptotrombidium</taxon>
    </lineage>
</organism>
<evidence type="ECO:0000313" key="11">
    <source>
        <dbReference type="EMBL" id="RWS00202.1"/>
    </source>
</evidence>
<comment type="caution">
    <text evidence="11">The sequence shown here is derived from an EMBL/GenBank/DDBJ whole genome shotgun (WGS) entry which is preliminary data.</text>
</comment>
<dbReference type="VEuPathDB" id="VectorBase:LDEU014494"/>
<dbReference type="GO" id="GO:0035556">
    <property type="term" value="P:intracellular signal transduction"/>
    <property type="evidence" value="ECO:0007669"/>
    <property type="project" value="TreeGrafter"/>
</dbReference>
<comment type="catalytic activity">
    <reaction evidence="7">
        <text>L-threonyl-[protein] + ATP = O-phospho-L-threonyl-[protein] + ADP + H(+)</text>
        <dbReference type="Rhea" id="RHEA:46608"/>
        <dbReference type="Rhea" id="RHEA-COMP:11060"/>
        <dbReference type="Rhea" id="RHEA-COMP:11605"/>
        <dbReference type="ChEBI" id="CHEBI:15378"/>
        <dbReference type="ChEBI" id="CHEBI:30013"/>
        <dbReference type="ChEBI" id="CHEBI:30616"/>
        <dbReference type="ChEBI" id="CHEBI:61977"/>
        <dbReference type="ChEBI" id="CHEBI:456216"/>
        <dbReference type="EC" id="2.7.11.1"/>
    </reaction>
</comment>
<feature type="binding site" evidence="9">
    <location>
        <position position="58"/>
    </location>
    <ligand>
        <name>ATP</name>
        <dbReference type="ChEBI" id="CHEBI:30616"/>
    </ligand>
</feature>
<evidence type="ECO:0000256" key="7">
    <source>
        <dbReference type="ARBA" id="ARBA00047899"/>
    </source>
</evidence>
<evidence type="ECO:0000256" key="1">
    <source>
        <dbReference type="ARBA" id="ARBA00012513"/>
    </source>
</evidence>
<dbReference type="Proteomes" id="UP000288716">
    <property type="component" value="Unassembled WGS sequence"/>
</dbReference>
<keyword evidence="5 11" id="KW-0418">Kinase</keyword>
<protein>
    <recommendedName>
        <fullName evidence="1">non-specific serine/threonine protein kinase</fullName>
        <ecNumber evidence="1">2.7.11.1</ecNumber>
    </recommendedName>
</protein>
<dbReference type="EMBL" id="NCKV01060592">
    <property type="protein sequence ID" value="RWS00202.1"/>
    <property type="molecule type" value="Genomic_DNA"/>
</dbReference>
<dbReference type="PANTHER" id="PTHR24346:SF95">
    <property type="entry name" value="SPERM MOTILITY KINASE 3A"/>
    <property type="match status" value="1"/>
</dbReference>
<evidence type="ECO:0000256" key="8">
    <source>
        <dbReference type="ARBA" id="ARBA00048679"/>
    </source>
</evidence>
<dbReference type="GO" id="GO:0005524">
    <property type="term" value="F:ATP binding"/>
    <property type="evidence" value="ECO:0007669"/>
    <property type="project" value="UniProtKB-UniRule"/>
</dbReference>
<dbReference type="Gene3D" id="3.30.200.20">
    <property type="entry name" value="Phosphorylase Kinase, domain 1"/>
    <property type="match status" value="1"/>
</dbReference>
<dbReference type="AlphaFoldDB" id="A0A443QB11"/>
<feature type="domain" description="Protein kinase" evidence="10">
    <location>
        <begin position="29"/>
        <end position="100"/>
    </location>
</feature>
<dbReference type="SUPFAM" id="SSF56112">
    <property type="entry name" value="Protein kinase-like (PK-like)"/>
    <property type="match status" value="1"/>
</dbReference>
<dbReference type="STRING" id="299467.A0A443QB11"/>
<dbReference type="InterPro" id="IPR011009">
    <property type="entry name" value="Kinase-like_dom_sf"/>
</dbReference>
<keyword evidence="4 9" id="KW-0547">Nucleotide-binding</keyword>
<evidence type="ECO:0000256" key="6">
    <source>
        <dbReference type="ARBA" id="ARBA00022840"/>
    </source>
</evidence>
<evidence type="ECO:0000256" key="9">
    <source>
        <dbReference type="PROSITE-ProRule" id="PRU10141"/>
    </source>
</evidence>
<evidence type="ECO:0000256" key="2">
    <source>
        <dbReference type="ARBA" id="ARBA00022527"/>
    </source>
</evidence>
<evidence type="ECO:0000313" key="12">
    <source>
        <dbReference type="Proteomes" id="UP000288716"/>
    </source>
</evidence>